<keyword evidence="4" id="KW-0732">Signal</keyword>
<dbReference type="GO" id="GO:0005509">
    <property type="term" value="F:calcium ion binding"/>
    <property type="evidence" value="ECO:0007669"/>
    <property type="project" value="InterPro"/>
</dbReference>
<dbReference type="PROSITE" id="PS00330">
    <property type="entry name" value="HEMOLYSIN_CALCIUM"/>
    <property type="match status" value="1"/>
</dbReference>
<feature type="region of interest" description="Disordered" evidence="3">
    <location>
        <begin position="175"/>
        <end position="229"/>
    </location>
</feature>
<dbReference type="PRINTS" id="PR00313">
    <property type="entry name" value="CABNDNGRPT"/>
</dbReference>
<dbReference type="Pfam" id="PF00353">
    <property type="entry name" value="HemolysinCabind"/>
    <property type="match status" value="4"/>
</dbReference>
<dbReference type="InterPro" id="IPR011049">
    <property type="entry name" value="Serralysin-like_metalloprot_C"/>
</dbReference>
<dbReference type="RefSeq" id="WP_165234842.1">
    <property type="nucleotide sequence ID" value="NZ_CP049257.1"/>
</dbReference>
<dbReference type="AlphaFoldDB" id="A0A6G6WG69"/>
<evidence type="ECO:0000313" key="6">
    <source>
        <dbReference type="Proteomes" id="UP000502996"/>
    </source>
</evidence>
<dbReference type="Gene3D" id="2.150.10.10">
    <property type="entry name" value="Serralysin-like metalloprotease, C-terminal"/>
    <property type="match status" value="3"/>
</dbReference>
<protein>
    <recommendedName>
        <fullName evidence="7">Calcium-binding protein</fullName>
    </recommendedName>
</protein>
<evidence type="ECO:0000313" key="5">
    <source>
        <dbReference type="EMBL" id="QIG44085.1"/>
    </source>
</evidence>
<keyword evidence="6" id="KW-1185">Reference proteome</keyword>
<dbReference type="PANTHER" id="PTHR38340:SF1">
    <property type="entry name" value="S-LAYER PROTEIN"/>
    <property type="match status" value="1"/>
</dbReference>
<dbReference type="InterPro" id="IPR001343">
    <property type="entry name" value="Hemolysn_Ca-bd"/>
</dbReference>
<dbReference type="Proteomes" id="UP000502996">
    <property type="component" value="Chromosome"/>
</dbReference>
<reference evidence="5 6" key="1">
    <citation type="submission" date="2020-02" db="EMBL/GenBank/DDBJ databases">
        <title>Full genome sequence of Nocardioides sp. R-3366.</title>
        <authorList>
            <person name="Im W.-T."/>
        </authorList>
    </citation>
    <scope>NUCLEOTIDE SEQUENCE [LARGE SCALE GENOMIC DNA]</scope>
    <source>
        <strain evidence="5 6">R-3366</strain>
    </source>
</reference>
<dbReference type="SUPFAM" id="SSF51120">
    <property type="entry name" value="beta-Roll"/>
    <property type="match status" value="3"/>
</dbReference>
<dbReference type="GO" id="GO:0005576">
    <property type="term" value="C:extracellular region"/>
    <property type="evidence" value="ECO:0007669"/>
    <property type="project" value="UniProtKB-SubCell"/>
</dbReference>
<dbReference type="EMBL" id="CP049257">
    <property type="protein sequence ID" value="QIG44085.1"/>
    <property type="molecule type" value="Genomic_DNA"/>
</dbReference>
<evidence type="ECO:0000256" key="4">
    <source>
        <dbReference type="SAM" id="SignalP"/>
    </source>
</evidence>
<comment type="subcellular location">
    <subcellularLocation>
        <location evidence="1">Secreted</location>
    </subcellularLocation>
</comment>
<evidence type="ECO:0008006" key="7">
    <source>
        <dbReference type="Google" id="ProtNLM"/>
    </source>
</evidence>
<dbReference type="InterPro" id="IPR050557">
    <property type="entry name" value="RTX_toxin/Mannuronan_C5-epim"/>
</dbReference>
<feature type="region of interest" description="Disordered" evidence="3">
    <location>
        <begin position="76"/>
        <end position="109"/>
    </location>
</feature>
<proteinExistence type="predicted"/>
<feature type="signal peptide" evidence="4">
    <location>
        <begin position="1"/>
        <end position="24"/>
    </location>
</feature>
<dbReference type="KEGG" id="nano:G5V58_16045"/>
<gene>
    <name evidence="5" type="ORF">G5V58_16045</name>
</gene>
<feature type="chain" id="PRO_5026023030" description="Calcium-binding protein" evidence="4">
    <location>
        <begin position="25"/>
        <end position="397"/>
    </location>
</feature>
<evidence type="ECO:0000256" key="3">
    <source>
        <dbReference type="SAM" id="MobiDB-lite"/>
    </source>
</evidence>
<sequence length="397" mass="40976">MRAILTAAGLSATLLWLPAAPSSAAPPRCHGQVATIVGTGGDDHLVGTDGPDVIVGLGGADRIDGRGGDDVICGGANRGVGQRQTEGDDIDGGPGSDWIDPGRDRRRVSAQGHPDVLRYARAASGIRADLSSRTGTVTVGPDTDTIRVAEGLWVLGSRFDDVIVGTRFDDDLEGNKGADLLQGGPGDDGLDELSGIWSQPDHDADRLEGGPGDDSVQATGGADALDGGDGDDFLYEQGYDLGTSMLGGPGDDDLFAYYDETADRVLDAGEGVDLLEVQWWGTEDPAVSLVVDAGTGQVRTSVAAQAVLTATGVERWAPSVEQPVTFLGTAGPDWVDARMTHHLTAQTLAGDDVVKGSDYSDTIDAGDGYDKVDGRRGRDTCTGAEQVKRCEGQGGTG</sequence>
<evidence type="ECO:0000256" key="1">
    <source>
        <dbReference type="ARBA" id="ARBA00004613"/>
    </source>
</evidence>
<dbReference type="PANTHER" id="PTHR38340">
    <property type="entry name" value="S-LAYER PROTEIN"/>
    <property type="match status" value="1"/>
</dbReference>
<dbReference type="InterPro" id="IPR018511">
    <property type="entry name" value="Hemolysin-typ_Ca-bd_CS"/>
</dbReference>
<keyword evidence="2" id="KW-0964">Secreted</keyword>
<accession>A0A6G6WG69</accession>
<evidence type="ECO:0000256" key="2">
    <source>
        <dbReference type="ARBA" id="ARBA00022525"/>
    </source>
</evidence>
<name>A0A6G6WG69_9ACTN</name>
<organism evidence="5 6">
    <name type="scientific">Nocardioides anomalus</name>
    <dbReference type="NCBI Taxonomy" id="2712223"/>
    <lineage>
        <taxon>Bacteria</taxon>
        <taxon>Bacillati</taxon>
        <taxon>Actinomycetota</taxon>
        <taxon>Actinomycetes</taxon>
        <taxon>Propionibacteriales</taxon>
        <taxon>Nocardioidaceae</taxon>
        <taxon>Nocardioides</taxon>
    </lineage>
</organism>